<protein>
    <submittedName>
        <fullName evidence="2">Uncharacterized protein</fullName>
    </submittedName>
</protein>
<feature type="non-terminal residue" evidence="2">
    <location>
        <position position="1"/>
    </location>
</feature>
<evidence type="ECO:0000313" key="3">
    <source>
        <dbReference type="Proteomes" id="UP000836404"/>
    </source>
</evidence>
<dbReference type="Proteomes" id="UP000836404">
    <property type="component" value="Unassembled WGS sequence"/>
</dbReference>
<dbReference type="EMBL" id="CAJHJF010003224">
    <property type="protein sequence ID" value="CAD6933656.1"/>
    <property type="molecule type" value="Genomic_DNA"/>
</dbReference>
<feature type="region of interest" description="Disordered" evidence="1">
    <location>
        <begin position="1"/>
        <end position="199"/>
    </location>
</feature>
<name>A0A9N8LVB8_9BASI</name>
<reference evidence="2 3" key="1">
    <citation type="submission" date="2020-10" db="EMBL/GenBank/DDBJ databases">
        <authorList>
            <person name="Sedaghatjoo S."/>
        </authorList>
    </citation>
    <scope>NUCLEOTIDE SEQUENCE [LARGE SCALE GENOMIC DNA]</scope>
    <source>
        <strain evidence="2 3">LLFL</strain>
    </source>
</reference>
<feature type="compositionally biased region" description="Low complexity" evidence="1">
    <location>
        <begin position="40"/>
        <end position="49"/>
    </location>
</feature>
<feature type="compositionally biased region" description="Low complexity" evidence="1">
    <location>
        <begin position="148"/>
        <end position="160"/>
    </location>
</feature>
<sequence>MAPKKSSIPPKQTRSGARRTAPQRVAARPEAADVSPTPPVSSSLPSSTLQQIPTPLRSPALLPDAPDPRVSPPSVMGADSIHPPPPPPPPAPVAAHQARLRATPLPPTPAAPAIERKDSPLQDTDDLDGLSDYERQQILAAASSAPSGDGNAQDADAGGVDAEDGGNESGPTAQANAGRKKKSASAVDKEPRHKWTNEE</sequence>
<comment type="caution">
    <text evidence="2">The sequence shown here is derived from an EMBL/GenBank/DDBJ whole genome shotgun (WGS) entry which is preliminary data.</text>
</comment>
<organism evidence="2 3">
    <name type="scientific">Tilletia laevis</name>
    <dbReference type="NCBI Taxonomy" id="157183"/>
    <lineage>
        <taxon>Eukaryota</taxon>
        <taxon>Fungi</taxon>
        <taxon>Dikarya</taxon>
        <taxon>Basidiomycota</taxon>
        <taxon>Ustilaginomycotina</taxon>
        <taxon>Exobasidiomycetes</taxon>
        <taxon>Tilletiales</taxon>
        <taxon>Tilletiaceae</taxon>
        <taxon>Tilletia</taxon>
    </lineage>
</organism>
<evidence type="ECO:0000313" key="2">
    <source>
        <dbReference type="EMBL" id="CAD6933656.1"/>
    </source>
</evidence>
<dbReference type="AlphaFoldDB" id="A0A9N8LVB8"/>
<feature type="compositionally biased region" description="Basic and acidic residues" evidence="1">
    <location>
        <begin position="187"/>
        <end position="199"/>
    </location>
</feature>
<feature type="compositionally biased region" description="Pro residues" evidence="1">
    <location>
        <begin position="82"/>
        <end position="92"/>
    </location>
</feature>
<evidence type="ECO:0000256" key="1">
    <source>
        <dbReference type="SAM" id="MobiDB-lite"/>
    </source>
</evidence>
<gene>
    <name evidence="2" type="ORF">JKILLFL_G1986</name>
</gene>
<accession>A0A9N8LVB8</accession>
<keyword evidence="3" id="KW-1185">Reference proteome</keyword>
<proteinExistence type="predicted"/>